<dbReference type="InterPro" id="IPR036653">
    <property type="entry name" value="CinA-like_C"/>
</dbReference>
<dbReference type="SUPFAM" id="SSF142433">
    <property type="entry name" value="CinA-like"/>
    <property type="match status" value="1"/>
</dbReference>
<reference evidence="2 3" key="1">
    <citation type="submission" date="2020-03" db="EMBL/GenBank/DDBJ databases">
        <title>Sequencing the genomes of 1000 actinobacteria strains.</title>
        <authorList>
            <person name="Klenk H.-P."/>
        </authorList>
    </citation>
    <scope>NUCLEOTIDE SEQUENCE [LARGE SCALE GENOMIC DNA]</scope>
    <source>
        <strain evidence="2 3">DSM 18964</strain>
    </source>
</reference>
<accession>A0A846S085</accession>
<dbReference type="Proteomes" id="UP000576792">
    <property type="component" value="Unassembled WGS sequence"/>
</dbReference>
<keyword evidence="3" id="KW-1185">Reference proteome</keyword>
<dbReference type="RefSeq" id="WP_209043898.1">
    <property type="nucleotide sequence ID" value="NZ_BAAAPQ010000013.1"/>
</dbReference>
<proteinExistence type="predicted"/>
<dbReference type="Gene3D" id="3.90.950.20">
    <property type="entry name" value="CinA-like"/>
    <property type="match status" value="1"/>
</dbReference>
<evidence type="ECO:0000313" key="3">
    <source>
        <dbReference type="Proteomes" id="UP000576792"/>
    </source>
</evidence>
<organism evidence="2 3">
    <name type="scientific">Brevibacterium marinum</name>
    <dbReference type="NCBI Taxonomy" id="418643"/>
    <lineage>
        <taxon>Bacteria</taxon>
        <taxon>Bacillati</taxon>
        <taxon>Actinomycetota</taxon>
        <taxon>Actinomycetes</taxon>
        <taxon>Micrococcales</taxon>
        <taxon>Brevibacteriaceae</taxon>
        <taxon>Brevibacterium</taxon>
    </lineage>
</organism>
<keyword evidence="2" id="KW-0378">Hydrolase</keyword>
<comment type="caution">
    <text evidence="2">The sequence shown here is derived from an EMBL/GenBank/DDBJ whole genome shotgun (WGS) entry which is preliminary data.</text>
</comment>
<evidence type="ECO:0000259" key="1">
    <source>
        <dbReference type="Pfam" id="PF02464"/>
    </source>
</evidence>
<dbReference type="EC" id="3.5.1.42" evidence="2"/>
<gene>
    <name evidence="2" type="ORF">BKA07_001533</name>
</gene>
<dbReference type="NCBIfam" id="TIGR00199">
    <property type="entry name" value="PncC_domain"/>
    <property type="match status" value="1"/>
</dbReference>
<dbReference type="Pfam" id="PF02464">
    <property type="entry name" value="CinA"/>
    <property type="match status" value="1"/>
</dbReference>
<sequence length="166" mass="17385">MTNHNEHENNAAEIAESLAELCGEHGVRVAVAESLTGGRISSQLAAASGSADWFAGGVVAYSSEVKHELLEVPPDAVISQASVESMARSVARMMDVDAAVAASGAGGPVGQDGQEPGTTWIAVLVGDEVRSELHRFQGDPIDILALTEERALTMLLESLSSRFRQS</sequence>
<protein>
    <submittedName>
        <fullName evidence="2">Nicotinamide-nucleotide amidase</fullName>
        <ecNumber evidence="2">3.5.1.42</ecNumber>
    </submittedName>
</protein>
<dbReference type="AlphaFoldDB" id="A0A846S085"/>
<dbReference type="EMBL" id="JAATJN010000001">
    <property type="protein sequence ID" value="NJC56498.1"/>
    <property type="molecule type" value="Genomic_DNA"/>
</dbReference>
<evidence type="ECO:0000313" key="2">
    <source>
        <dbReference type="EMBL" id="NJC56498.1"/>
    </source>
</evidence>
<feature type="domain" description="CinA C-terminal" evidence="1">
    <location>
        <begin position="13"/>
        <end position="158"/>
    </location>
</feature>
<dbReference type="InterPro" id="IPR008136">
    <property type="entry name" value="CinA_C"/>
</dbReference>
<dbReference type="GO" id="GO:0019159">
    <property type="term" value="F:nicotinamide-nucleotide amidase activity"/>
    <property type="evidence" value="ECO:0007669"/>
    <property type="project" value="UniProtKB-EC"/>
</dbReference>
<name>A0A846S085_9MICO</name>